<feature type="chain" id="PRO_5015044582" description="PepSY domain-containing protein" evidence="1">
    <location>
        <begin position="25"/>
        <end position="99"/>
    </location>
</feature>
<protein>
    <recommendedName>
        <fullName evidence="2">PepSY domain-containing protein</fullName>
    </recommendedName>
</protein>
<proteinExistence type="predicted"/>
<dbReference type="EMBL" id="LAXI01000020">
    <property type="protein sequence ID" value="KRS15679.1"/>
    <property type="molecule type" value="Genomic_DNA"/>
</dbReference>
<evidence type="ECO:0000256" key="1">
    <source>
        <dbReference type="SAM" id="SignalP"/>
    </source>
</evidence>
<gene>
    <name evidence="4" type="ORF">RIdsm_03622</name>
    <name evidence="3" type="ORF">XM52_22865</name>
</gene>
<dbReference type="RefSeq" id="WP_057819948.1">
    <property type="nucleotide sequence ID" value="NZ_CAXRJZ010000015.1"/>
</dbReference>
<dbReference type="OrthoDB" id="7365433at2"/>
<organism evidence="3 5">
    <name type="scientific">Roseovarius indicus</name>
    <dbReference type="NCBI Taxonomy" id="540747"/>
    <lineage>
        <taxon>Bacteria</taxon>
        <taxon>Pseudomonadati</taxon>
        <taxon>Pseudomonadota</taxon>
        <taxon>Alphaproteobacteria</taxon>
        <taxon>Rhodobacterales</taxon>
        <taxon>Roseobacteraceae</taxon>
        <taxon>Roseovarius</taxon>
    </lineage>
</organism>
<dbReference type="EMBL" id="CP031598">
    <property type="protein sequence ID" value="QEW27802.1"/>
    <property type="molecule type" value="Genomic_DNA"/>
</dbReference>
<sequence length="99" mass="10590">MTHLKLAATAIAVAAGLAAAGAQASDDDGARMTNMPPRAEWMSVAELAQKLEAQGYTVHEIETDDGVYDVEMTNADGMRVEAYLHPVTGEPLPRRGYDD</sequence>
<dbReference type="Proteomes" id="UP000325785">
    <property type="component" value="Chromosome"/>
</dbReference>
<evidence type="ECO:0000313" key="6">
    <source>
        <dbReference type="Proteomes" id="UP000325785"/>
    </source>
</evidence>
<accession>A0A0T5P465</accession>
<dbReference type="STRING" id="540747.SAMN04488031_12311"/>
<feature type="signal peptide" evidence="1">
    <location>
        <begin position="1"/>
        <end position="24"/>
    </location>
</feature>
<reference evidence="4 6" key="2">
    <citation type="submission" date="2018-08" db="EMBL/GenBank/DDBJ databases">
        <title>Genetic Globetrotter - A new plasmid hitch-hiking vast phylogenetic and geographic distances.</title>
        <authorList>
            <person name="Vollmers J."/>
            <person name="Petersen J."/>
        </authorList>
    </citation>
    <scope>NUCLEOTIDE SEQUENCE [LARGE SCALE GENOMIC DNA]</scope>
    <source>
        <strain evidence="4 6">DSM 26383</strain>
    </source>
</reference>
<feature type="domain" description="PepSY" evidence="2">
    <location>
        <begin position="9"/>
        <end position="93"/>
    </location>
</feature>
<reference evidence="3 5" key="1">
    <citation type="submission" date="2015-04" db="EMBL/GenBank/DDBJ databases">
        <title>The draft genome sequence of Roseovarius indicus B108T.</title>
        <authorList>
            <person name="Li G."/>
            <person name="Lai Q."/>
            <person name="Shao Z."/>
            <person name="Yan P."/>
        </authorList>
    </citation>
    <scope>NUCLEOTIDE SEQUENCE [LARGE SCALE GENOMIC DNA]</scope>
    <source>
        <strain evidence="3 5">B108</strain>
    </source>
</reference>
<dbReference type="AlphaFoldDB" id="A0A0T5P465"/>
<keyword evidence="5" id="KW-1185">Reference proteome</keyword>
<evidence type="ECO:0000313" key="5">
    <source>
        <dbReference type="Proteomes" id="UP000051401"/>
    </source>
</evidence>
<keyword evidence="1" id="KW-0732">Signal</keyword>
<evidence type="ECO:0000313" key="3">
    <source>
        <dbReference type="EMBL" id="KRS15679.1"/>
    </source>
</evidence>
<dbReference type="KEGG" id="rid:RIdsm_03622"/>
<dbReference type="PATRIC" id="fig|540747.5.peg.2931"/>
<dbReference type="InterPro" id="IPR025711">
    <property type="entry name" value="PepSY"/>
</dbReference>
<evidence type="ECO:0000259" key="2">
    <source>
        <dbReference type="Pfam" id="PF13670"/>
    </source>
</evidence>
<name>A0A0T5P465_9RHOB</name>
<dbReference type="Pfam" id="PF13670">
    <property type="entry name" value="PepSY_2"/>
    <property type="match status" value="1"/>
</dbReference>
<dbReference type="Proteomes" id="UP000051401">
    <property type="component" value="Unassembled WGS sequence"/>
</dbReference>
<evidence type="ECO:0000313" key="4">
    <source>
        <dbReference type="EMBL" id="QEW27802.1"/>
    </source>
</evidence>